<dbReference type="AlphaFoldDB" id="A0A5E4FIC5"/>
<accession>A0A5E4FIC5</accession>
<name>A0A5E4FIC5_PRUDU</name>
<evidence type="ECO:0000313" key="1">
    <source>
        <dbReference type="EMBL" id="VVA26471.1"/>
    </source>
</evidence>
<dbReference type="Pfam" id="PF14223">
    <property type="entry name" value="Retrotran_gag_2"/>
    <property type="match status" value="1"/>
</dbReference>
<dbReference type="Proteomes" id="UP000327085">
    <property type="component" value="Chromosome 4"/>
</dbReference>
<gene>
    <name evidence="1" type="ORF">ALMOND_2B022672</name>
</gene>
<reference evidence="2" key="1">
    <citation type="journal article" date="2020" name="Plant J.">
        <title>Transposons played a major role in the diversification between the closely related almond and peach genomes: results from the almond genome sequence.</title>
        <authorList>
            <person name="Alioto T."/>
            <person name="Alexiou K.G."/>
            <person name="Bardil A."/>
            <person name="Barteri F."/>
            <person name="Castanera R."/>
            <person name="Cruz F."/>
            <person name="Dhingra A."/>
            <person name="Duval H."/>
            <person name="Fernandez I Marti A."/>
            <person name="Frias L."/>
            <person name="Galan B."/>
            <person name="Garcia J.L."/>
            <person name="Howad W."/>
            <person name="Gomez-Garrido J."/>
            <person name="Gut M."/>
            <person name="Julca I."/>
            <person name="Morata J."/>
            <person name="Puigdomenech P."/>
            <person name="Ribeca P."/>
            <person name="Rubio Cabetas M.J."/>
            <person name="Vlasova A."/>
            <person name="Wirthensohn M."/>
            <person name="Garcia-Mas J."/>
            <person name="Gabaldon T."/>
            <person name="Casacuberta J.M."/>
            <person name="Arus P."/>
        </authorList>
    </citation>
    <scope>NUCLEOTIDE SEQUENCE [LARGE SCALE GENOMIC DNA]</scope>
    <source>
        <strain evidence="2">cv. Texas</strain>
    </source>
</reference>
<sequence length="137" mass="15686">MEQSGKNSHFEKPQNFKGGDFKHWQQKMLFHLTTFNLANVVIETIPKAEGDNILAETLNAISACQHNDFLCINYTLNALDDSLYDVYVVFTTAKELWESLEKKYKTEDAGSKNFVVGKFLDFKMVDSKPIVNQVEDL</sequence>
<proteinExistence type="predicted"/>
<dbReference type="PANTHER" id="PTHR47592">
    <property type="entry name" value="PBF68 PROTEIN"/>
    <property type="match status" value="1"/>
</dbReference>
<dbReference type="OMA" id="SKWENDD"/>
<dbReference type="Gramene" id="VVA26471">
    <property type="protein sequence ID" value="VVA26471"/>
    <property type="gene ID" value="Prudul26B022672"/>
</dbReference>
<dbReference type="EMBL" id="CABIKO010000107">
    <property type="protein sequence ID" value="VVA26471.1"/>
    <property type="molecule type" value="Genomic_DNA"/>
</dbReference>
<protein>
    <submittedName>
        <fullName evidence="1">PREDICTED: UBN2_2 domain-containing</fullName>
    </submittedName>
</protein>
<evidence type="ECO:0000313" key="2">
    <source>
        <dbReference type="Proteomes" id="UP000327085"/>
    </source>
</evidence>
<dbReference type="InParanoid" id="A0A5E4FIC5"/>
<organism evidence="1 2">
    <name type="scientific">Prunus dulcis</name>
    <name type="common">Almond</name>
    <name type="synonym">Amygdalus dulcis</name>
    <dbReference type="NCBI Taxonomy" id="3755"/>
    <lineage>
        <taxon>Eukaryota</taxon>
        <taxon>Viridiplantae</taxon>
        <taxon>Streptophyta</taxon>
        <taxon>Embryophyta</taxon>
        <taxon>Tracheophyta</taxon>
        <taxon>Spermatophyta</taxon>
        <taxon>Magnoliopsida</taxon>
        <taxon>eudicotyledons</taxon>
        <taxon>Gunneridae</taxon>
        <taxon>Pentapetalae</taxon>
        <taxon>rosids</taxon>
        <taxon>fabids</taxon>
        <taxon>Rosales</taxon>
        <taxon>Rosaceae</taxon>
        <taxon>Amygdaloideae</taxon>
        <taxon>Amygdaleae</taxon>
        <taxon>Prunus</taxon>
    </lineage>
</organism>
<dbReference type="PANTHER" id="PTHR47592:SF27">
    <property type="entry name" value="OS08G0421700 PROTEIN"/>
    <property type="match status" value="1"/>
</dbReference>